<evidence type="ECO:0008006" key="5">
    <source>
        <dbReference type="Google" id="ProtNLM"/>
    </source>
</evidence>
<keyword evidence="2" id="KW-0472">Membrane</keyword>
<evidence type="ECO:0000313" key="4">
    <source>
        <dbReference type="Proteomes" id="UP000219182"/>
    </source>
</evidence>
<dbReference type="Pfam" id="PF04120">
    <property type="entry name" value="Iron_permease"/>
    <property type="match status" value="1"/>
</dbReference>
<dbReference type="Proteomes" id="UP000219182">
    <property type="component" value="Unassembled WGS sequence"/>
</dbReference>
<dbReference type="AlphaFoldDB" id="A0A2A6FCC6"/>
<keyword evidence="4" id="KW-1185">Reference proteome</keyword>
<feature type="transmembrane region" description="Helical" evidence="2">
    <location>
        <begin position="46"/>
        <end position="65"/>
    </location>
</feature>
<name>A0A2A6FCC6_9HYPH</name>
<evidence type="ECO:0000256" key="2">
    <source>
        <dbReference type="SAM" id="Phobius"/>
    </source>
</evidence>
<keyword evidence="2" id="KW-0812">Transmembrane</keyword>
<organism evidence="3 4">
    <name type="scientific">Mesorhizobium sanjuanii</name>
    <dbReference type="NCBI Taxonomy" id="2037900"/>
    <lineage>
        <taxon>Bacteria</taxon>
        <taxon>Pseudomonadati</taxon>
        <taxon>Pseudomonadota</taxon>
        <taxon>Alphaproteobacteria</taxon>
        <taxon>Hyphomicrobiales</taxon>
        <taxon>Phyllobacteriaceae</taxon>
        <taxon>Mesorhizobium</taxon>
    </lineage>
</organism>
<sequence>MFEKLFTRIANKVAHLSGMPLTFAMCCLIVVVWAVTGPIFGFSDTWQLIINTGTTIITFLMVFLIQNTQNRDGAAIQAKLDELIRVGEAHNHFIGIEHLTESEVEEIRAKCEQAAKRHDRQAAEMTAKKAVGQKRGSKKQAA</sequence>
<evidence type="ECO:0000256" key="1">
    <source>
        <dbReference type="SAM" id="MobiDB-lite"/>
    </source>
</evidence>
<dbReference type="GO" id="GO:0055085">
    <property type="term" value="P:transmembrane transport"/>
    <property type="evidence" value="ECO:0007669"/>
    <property type="project" value="InterPro"/>
</dbReference>
<dbReference type="RefSeq" id="WP_097575426.1">
    <property type="nucleotide sequence ID" value="NZ_NWQG01000130.1"/>
</dbReference>
<gene>
    <name evidence="3" type="ORF">CN311_19835</name>
</gene>
<evidence type="ECO:0000313" key="3">
    <source>
        <dbReference type="EMBL" id="PDQ19393.1"/>
    </source>
</evidence>
<dbReference type="InterPro" id="IPR007251">
    <property type="entry name" value="Iron_permease_Fet4"/>
</dbReference>
<reference evidence="3 4" key="1">
    <citation type="submission" date="2017-09" db="EMBL/GenBank/DDBJ databases">
        <title>Mesorhizobum sanjuanii sp. nov. isolated from nodules of Lotus tenuis in saline-alkaline lowlands of Flooding Pampa.</title>
        <authorList>
            <person name="Sannazzaro A.I."/>
            <person name="Torres Tejerizo G.A."/>
            <person name="Fontana F."/>
            <person name="Cumpa Velazquez L.M."/>
            <person name="Hansen L."/>
            <person name="Pistorio M."/>
            <person name="Estrella M.J."/>
        </authorList>
    </citation>
    <scope>NUCLEOTIDE SEQUENCE [LARGE SCALE GENOMIC DNA]</scope>
    <source>
        <strain evidence="3 4">BSA136</strain>
    </source>
</reference>
<keyword evidence="2" id="KW-1133">Transmembrane helix</keyword>
<dbReference type="EMBL" id="NWQG01000130">
    <property type="protein sequence ID" value="PDQ19393.1"/>
    <property type="molecule type" value="Genomic_DNA"/>
</dbReference>
<feature type="transmembrane region" description="Helical" evidence="2">
    <location>
        <begin position="21"/>
        <end position="40"/>
    </location>
</feature>
<feature type="compositionally biased region" description="Basic residues" evidence="1">
    <location>
        <begin position="131"/>
        <end position="142"/>
    </location>
</feature>
<accession>A0A2A6FCC6</accession>
<proteinExistence type="predicted"/>
<protein>
    <recommendedName>
        <fullName evidence="5">Iron permease</fullName>
    </recommendedName>
</protein>
<feature type="region of interest" description="Disordered" evidence="1">
    <location>
        <begin position="116"/>
        <end position="142"/>
    </location>
</feature>
<comment type="caution">
    <text evidence="3">The sequence shown here is derived from an EMBL/GenBank/DDBJ whole genome shotgun (WGS) entry which is preliminary data.</text>
</comment>